<gene>
    <name evidence="2" type="primary">LOC108624356</name>
</gene>
<accession>A0AAJ7N5W2</accession>
<proteinExistence type="predicted"/>
<dbReference type="Proteomes" id="UP000694925">
    <property type="component" value="Unplaced"/>
</dbReference>
<keyword evidence="1" id="KW-1185">Reference proteome</keyword>
<evidence type="ECO:0000313" key="1">
    <source>
        <dbReference type="Proteomes" id="UP000694925"/>
    </source>
</evidence>
<dbReference type="GeneID" id="108624356"/>
<organism evidence="1 2">
    <name type="scientific">Ceratina calcarata</name>
    <dbReference type="NCBI Taxonomy" id="156304"/>
    <lineage>
        <taxon>Eukaryota</taxon>
        <taxon>Metazoa</taxon>
        <taxon>Ecdysozoa</taxon>
        <taxon>Arthropoda</taxon>
        <taxon>Hexapoda</taxon>
        <taxon>Insecta</taxon>
        <taxon>Pterygota</taxon>
        <taxon>Neoptera</taxon>
        <taxon>Endopterygota</taxon>
        <taxon>Hymenoptera</taxon>
        <taxon>Apocrita</taxon>
        <taxon>Aculeata</taxon>
        <taxon>Apoidea</taxon>
        <taxon>Anthophila</taxon>
        <taxon>Apidae</taxon>
        <taxon>Ceratina</taxon>
        <taxon>Zadontomerus</taxon>
    </lineage>
</organism>
<sequence>MTQIISGHGCFEDYLCRIKKEPLPKCHHCNAIKDDNIHTAFIFPAWSEERKRLYEITGRLSSLKGAIEAILHTSGKWETFKAFCEAVMLKKEHERAREAQRETTRRNAATIYIRWNAAIT</sequence>
<name>A0AAJ7N5W2_9HYME</name>
<protein>
    <submittedName>
        <fullName evidence="2">Uncharacterized protein LOC108624356</fullName>
    </submittedName>
</protein>
<evidence type="ECO:0000313" key="2">
    <source>
        <dbReference type="RefSeq" id="XP_017879099.1"/>
    </source>
</evidence>
<dbReference type="RefSeq" id="XP_017879099.1">
    <property type="nucleotide sequence ID" value="XM_018023610.1"/>
</dbReference>
<dbReference type="KEGG" id="ccal:108624356"/>
<reference evidence="2" key="1">
    <citation type="submission" date="2025-08" db="UniProtKB">
        <authorList>
            <consortium name="RefSeq"/>
        </authorList>
    </citation>
    <scope>IDENTIFICATION</scope>
    <source>
        <tissue evidence="2">Whole body</tissue>
    </source>
</reference>
<dbReference type="AlphaFoldDB" id="A0AAJ7N5W2"/>